<dbReference type="STRING" id="865937.Gilli_1175"/>
<dbReference type="InterPro" id="IPR050703">
    <property type="entry name" value="Flavin_MAO"/>
</dbReference>
<dbReference type="SUPFAM" id="SSF54373">
    <property type="entry name" value="FAD-linked reductases, C-terminal domain"/>
    <property type="match status" value="1"/>
</dbReference>
<proteinExistence type="inferred from homology"/>
<gene>
    <name evidence="3" type="ORF">Gilli_1175</name>
</gene>
<evidence type="ECO:0000259" key="2">
    <source>
        <dbReference type="Pfam" id="PF01593"/>
    </source>
</evidence>
<dbReference type="Pfam" id="PF01593">
    <property type="entry name" value="Amino_oxidase"/>
    <property type="match status" value="2"/>
</dbReference>
<evidence type="ECO:0000313" key="3">
    <source>
        <dbReference type="EMBL" id="EHQ01846.1"/>
    </source>
</evidence>
<feature type="domain" description="Amine oxidase" evidence="2">
    <location>
        <begin position="9"/>
        <end position="82"/>
    </location>
</feature>
<dbReference type="PANTHER" id="PTHR43563">
    <property type="entry name" value="AMINE OXIDASE"/>
    <property type="match status" value="1"/>
</dbReference>
<dbReference type="SUPFAM" id="SSF51905">
    <property type="entry name" value="FAD/NAD(P)-binding domain"/>
    <property type="match status" value="1"/>
</dbReference>
<dbReference type="EMBL" id="JH594606">
    <property type="protein sequence ID" value="EHQ01846.1"/>
    <property type="molecule type" value="Genomic_DNA"/>
</dbReference>
<dbReference type="InterPro" id="IPR036188">
    <property type="entry name" value="FAD/NAD-bd_sf"/>
</dbReference>
<organism evidence="3 4">
    <name type="scientific">Gillisia limnaea (strain DSM 15749 / LMG 21470 / R-8282)</name>
    <dbReference type="NCBI Taxonomy" id="865937"/>
    <lineage>
        <taxon>Bacteria</taxon>
        <taxon>Pseudomonadati</taxon>
        <taxon>Bacteroidota</taxon>
        <taxon>Flavobacteriia</taxon>
        <taxon>Flavobacteriales</taxon>
        <taxon>Flavobacteriaceae</taxon>
        <taxon>Gillisia</taxon>
    </lineage>
</organism>
<dbReference type="GO" id="GO:0016491">
    <property type="term" value="F:oxidoreductase activity"/>
    <property type="evidence" value="ECO:0007669"/>
    <property type="project" value="InterPro"/>
</dbReference>
<dbReference type="OrthoDB" id="56323at2"/>
<dbReference type="RefSeq" id="WP_006988163.1">
    <property type="nucleotide sequence ID" value="NZ_JH594606.1"/>
</dbReference>
<accession>H2BVW3</accession>
<reference evidence="4" key="1">
    <citation type="journal article" date="2012" name="Stand. Genomic Sci.">
        <title>Genome sequence of the Antarctic rhodopsins-containing flavobacterium Gillisia limnaea type strain (R-8282(T)).</title>
        <authorList>
            <person name="Riedel T."/>
            <person name="Held B."/>
            <person name="Nolan M."/>
            <person name="Lucas S."/>
            <person name="Lapidus A."/>
            <person name="Tice H."/>
            <person name="Del Rio T.G."/>
            <person name="Cheng J.F."/>
            <person name="Han C."/>
            <person name="Tapia R."/>
            <person name="Goodwin L.A."/>
            <person name="Pitluck S."/>
            <person name="Liolios K."/>
            <person name="Mavromatis K."/>
            <person name="Pagani I."/>
            <person name="Ivanova N."/>
            <person name="Mikhailova N."/>
            <person name="Pati A."/>
            <person name="Chen A."/>
            <person name="Palaniappan K."/>
            <person name="Land M."/>
            <person name="Rohde M."/>
            <person name="Tindall B.J."/>
            <person name="Detter J.C."/>
            <person name="Goker M."/>
            <person name="Bristow J."/>
            <person name="Eisen J.A."/>
            <person name="Markowitz V."/>
            <person name="Hugenholtz P."/>
            <person name="Kyrpides N.C."/>
            <person name="Klenk H.P."/>
            <person name="Woyke T."/>
        </authorList>
    </citation>
    <scope>NUCLEOTIDE SEQUENCE [LARGE SCALE GENOMIC DNA]</scope>
    <source>
        <strain evidence="4">DSM 15749 / LMG 21470 / R-8282</strain>
    </source>
</reference>
<feature type="domain" description="Amine oxidase" evidence="2">
    <location>
        <begin position="104"/>
        <end position="343"/>
    </location>
</feature>
<dbReference type="AlphaFoldDB" id="H2BVW3"/>
<dbReference type="PANTHER" id="PTHR43563:SF14">
    <property type="entry name" value="AMINE OXIDASE"/>
    <property type="match status" value="1"/>
</dbReference>
<dbReference type="Gene3D" id="3.50.50.60">
    <property type="entry name" value="FAD/NAD(P)-binding domain"/>
    <property type="match status" value="2"/>
</dbReference>
<dbReference type="Proteomes" id="UP000003844">
    <property type="component" value="Unassembled WGS sequence"/>
</dbReference>
<dbReference type="HOGENOM" id="CLU_004498_0_2_10"/>
<dbReference type="InterPro" id="IPR002937">
    <property type="entry name" value="Amino_oxidase"/>
</dbReference>
<sequence>MIIIIGAGLSGLLTAYRLKQEGIPFKILEARTRVGGRIHTVYGTDNTPLELGATWFGTQHKYLIAVLKELGIDYFEQYMEGTVFFQPFATSPAESIQIPSQPPSYRISGGTSNLINTLYQKLDKDEVLLDQPVKEIKFHENSVQVIAKDVFEGNRVILCIPPKLWAKKILFEPHLPSDLMNIATQTHTWMEDSIKVALTYDQPFWQQENLSGTLFSNTGPINELYDHCNHKRSKYALCGFINASFKNLAYEERRACVVDQIKNVFGEKAGEFVDYEECIWSEEENTFEESNSAPYPHQNNGNPIFNKSFFDDKLLISGSESASEFPGYMDGAVYSANVTAKKIAAAHK</sequence>
<dbReference type="eggNOG" id="COG1232">
    <property type="taxonomic scope" value="Bacteria"/>
</dbReference>
<name>H2BVW3_GILLR</name>
<protein>
    <submittedName>
        <fullName evidence="3">Amine oxidase</fullName>
    </submittedName>
</protein>
<dbReference type="eggNOG" id="COG1231">
    <property type="taxonomic scope" value="Bacteria"/>
</dbReference>
<keyword evidence="4" id="KW-1185">Reference proteome</keyword>
<comment type="similarity">
    <text evidence="1">Belongs to the flavin monoamine oxidase family.</text>
</comment>
<evidence type="ECO:0000256" key="1">
    <source>
        <dbReference type="ARBA" id="ARBA00005995"/>
    </source>
</evidence>
<evidence type="ECO:0000313" key="4">
    <source>
        <dbReference type="Proteomes" id="UP000003844"/>
    </source>
</evidence>